<organism evidence="1 2">
    <name type="scientific">Mytilus coruscus</name>
    <name type="common">Sea mussel</name>
    <dbReference type="NCBI Taxonomy" id="42192"/>
    <lineage>
        <taxon>Eukaryota</taxon>
        <taxon>Metazoa</taxon>
        <taxon>Spiralia</taxon>
        <taxon>Lophotrochozoa</taxon>
        <taxon>Mollusca</taxon>
        <taxon>Bivalvia</taxon>
        <taxon>Autobranchia</taxon>
        <taxon>Pteriomorphia</taxon>
        <taxon>Mytilida</taxon>
        <taxon>Mytiloidea</taxon>
        <taxon>Mytilidae</taxon>
        <taxon>Mytilinae</taxon>
        <taxon>Mytilus</taxon>
    </lineage>
</organism>
<keyword evidence="2" id="KW-1185">Reference proteome</keyword>
<protein>
    <submittedName>
        <fullName evidence="1">Uncharacterized protein</fullName>
    </submittedName>
</protein>
<accession>A0A6J8CXD0</accession>
<proteinExistence type="predicted"/>
<reference evidence="1 2" key="1">
    <citation type="submission" date="2020-06" db="EMBL/GenBank/DDBJ databases">
        <authorList>
            <person name="Li R."/>
            <person name="Bekaert M."/>
        </authorList>
    </citation>
    <scope>NUCLEOTIDE SEQUENCE [LARGE SCALE GENOMIC DNA]</scope>
    <source>
        <strain evidence="2">wild</strain>
    </source>
</reference>
<evidence type="ECO:0000313" key="2">
    <source>
        <dbReference type="Proteomes" id="UP000507470"/>
    </source>
</evidence>
<dbReference type="Proteomes" id="UP000507470">
    <property type="component" value="Unassembled WGS sequence"/>
</dbReference>
<evidence type="ECO:0000313" key="1">
    <source>
        <dbReference type="EMBL" id="CAC5400216.1"/>
    </source>
</evidence>
<dbReference type="OrthoDB" id="10483122at2759"/>
<name>A0A6J8CXD0_MYTCO</name>
<gene>
    <name evidence="1" type="ORF">MCOR_34412</name>
</gene>
<dbReference type="EMBL" id="CACVKT020006176">
    <property type="protein sequence ID" value="CAC5400216.1"/>
    <property type="molecule type" value="Genomic_DNA"/>
</dbReference>
<sequence>MFDDNLNKLQILKPEETCETTIIVPTASGSRVLVEINLFDIDIQNDQLTINEIMVDKEDFHKEFPPNTQVNIKFSSKTDKSKSGKGFVICFRRLNKQESNDKSACHGIFEFGKDPKLTFDEDIQLEQETQAPTEESTTVSTTATKSNRFNIFHLKISIFLLYIRSEHKEVNHSVFITYIQSVHLNR</sequence>
<dbReference type="AlphaFoldDB" id="A0A6J8CXD0"/>